<accession>A0ABW2TNQ0</accession>
<evidence type="ECO:0000313" key="11">
    <source>
        <dbReference type="Proteomes" id="UP001596512"/>
    </source>
</evidence>
<feature type="transmembrane region" description="Helical" evidence="7">
    <location>
        <begin position="115"/>
        <end position="137"/>
    </location>
</feature>
<dbReference type="PANTHER" id="PTHR30193">
    <property type="entry name" value="ABC TRANSPORTER PERMEASE PROTEIN"/>
    <property type="match status" value="1"/>
</dbReference>
<organism evidence="10 11">
    <name type="scientific">Actinokineospora soli</name>
    <dbReference type="NCBI Taxonomy" id="1048753"/>
    <lineage>
        <taxon>Bacteria</taxon>
        <taxon>Bacillati</taxon>
        <taxon>Actinomycetota</taxon>
        <taxon>Actinomycetes</taxon>
        <taxon>Pseudonocardiales</taxon>
        <taxon>Pseudonocardiaceae</taxon>
        <taxon>Actinokineospora</taxon>
    </lineage>
</organism>
<dbReference type="PROSITE" id="PS50928">
    <property type="entry name" value="ABC_TM1"/>
    <property type="match status" value="1"/>
</dbReference>
<feature type="transmembrane region" description="Helical" evidence="7">
    <location>
        <begin position="221"/>
        <end position="242"/>
    </location>
</feature>
<comment type="caution">
    <text evidence="10">The sequence shown here is derived from an EMBL/GenBank/DDBJ whole genome shotgun (WGS) entry which is preliminary data.</text>
</comment>
<evidence type="ECO:0000256" key="6">
    <source>
        <dbReference type="ARBA" id="ARBA00023136"/>
    </source>
</evidence>
<evidence type="ECO:0000256" key="2">
    <source>
        <dbReference type="ARBA" id="ARBA00022448"/>
    </source>
</evidence>
<evidence type="ECO:0000256" key="4">
    <source>
        <dbReference type="ARBA" id="ARBA00022692"/>
    </source>
</evidence>
<feature type="compositionally biased region" description="Basic and acidic residues" evidence="8">
    <location>
        <begin position="1"/>
        <end position="26"/>
    </location>
</feature>
<sequence>MERRRRGDLGRPGELRRRVQRARDAGGHPARLRLHPVLQRAPHRHRAGAGRGGRGDAVEGDAGDPHHPVPAADPAAGRRRRRLEVDLQRAGAAQRRAGRRRAGGGRPALARRLRLGLPAVGFIGTWVSTGLAFLLLLSGIGRIDPSLYEAAKLDGCGPVREFRHITVPGLRREIAVAATVTMIAALAGFDIVYIMTGGGPGHATTVPGVQIYELVFTAGRVGAASALAVVLAVLTCAVMFVLNRASRERA</sequence>
<comment type="subcellular location">
    <subcellularLocation>
        <location evidence="1 7">Cell membrane</location>
        <topology evidence="1 7">Multi-pass membrane protein</topology>
    </subcellularLocation>
</comment>
<dbReference type="Pfam" id="PF00528">
    <property type="entry name" value="BPD_transp_1"/>
    <property type="match status" value="1"/>
</dbReference>
<dbReference type="EMBL" id="JBHTEY010000004">
    <property type="protein sequence ID" value="MFC7615435.1"/>
    <property type="molecule type" value="Genomic_DNA"/>
</dbReference>
<comment type="similarity">
    <text evidence="7">Belongs to the binding-protein-dependent transport system permease family.</text>
</comment>
<dbReference type="PANTHER" id="PTHR30193:SF37">
    <property type="entry name" value="INNER MEMBRANE ABC TRANSPORTER PERMEASE PROTEIN YCJO"/>
    <property type="match status" value="1"/>
</dbReference>
<gene>
    <name evidence="10" type="ORF">ACFQV2_19970</name>
</gene>
<keyword evidence="5 7" id="KW-1133">Transmembrane helix</keyword>
<keyword evidence="11" id="KW-1185">Reference proteome</keyword>
<dbReference type="InterPro" id="IPR035906">
    <property type="entry name" value="MetI-like_sf"/>
</dbReference>
<dbReference type="Gene3D" id="1.10.3720.10">
    <property type="entry name" value="MetI-like"/>
    <property type="match status" value="1"/>
</dbReference>
<evidence type="ECO:0000256" key="7">
    <source>
        <dbReference type="RuleBase" id="RU363032"/>
    </source>
</evidence>
<evidence type="ECO:0000313" key="10">
    <source>
        <dbReference type="EMBL" id="MFC7615435.1"/>
    </source>
</evidence>
<dbReference type="InterPro" id="IPR051393">
    <property type="entry name" value="ABC_transporter_permease"/>
</dbReference>
<name>A0ABW2TNQ0_9PSEU</name>
<dbReference type="InterPro" id="IPR000515">
    <property type="entry name" value="MetI-like"/>
</dbReference>
<evidence type="ECO:0000256" key="8">
    <source>
        <dbReference type="SAM" id="MobiDB-lite"/>
    </source>
</evidence>
<feature type="region of interest" description="Disordered" evidence="8">
    <location>
        <begin position="1"/>
        <end position="80"/>
    </location>
</feature>
<protein>
    <submittedName>
        <fullName evidence="10">Carbohydrate ABC transporter permease</fullName>
    </submittedName>
</protein>
<keyword evidence="6 7" id="KW-0472">Membrane</keyword>
<evidence type="ECO:0000259" key="9">
    <source>
        <dbReference type="PROSITE" id="PS50928"/>
    </source>
</evidence>
<evidence type="ECO:0000256" key="5">
    <source>
        <dbReference type="ARBA" id="ARBA00022989"/>
    </source>
</evidence>
<feature type="domain" description="ABC transmembrane type-1" evidence="9">
    <location>
        <begin position="1"/>
        <end position="242"/>
    </location>
</feature>
<keyword evidence="2 7" id="KW-0813">Transport</keyword>
<keyword evidence="3" id="KW-1003">Cell membrane</keyword>
<reference evidence="11" key="1">
    <citation type="journal article" date="2019" name="Int. J. Syst. Evol. Microbiol.">
        <title>The Global Catalogue of Microorganisms (GCM) 10K type strain sequencing project: providing services to taxonomists for standard genome sequencing and annotation.</title>
        <authorList>
            <consortium name="The Broad Institute Genomics Platform"/>
            <consortium name="The Broad Institute Genome Sequencing Center for Infectious Disease"/>
            <person name="Wu L."/>
            <person name="Ma J."/>
        </authorList>
    </citation>
    <scope>NUCLEOTIDE SEQUENCE [LARGE SCALE GENOMIC DNA]</scope>
    <source>
        <strain evidence="11">JCM 17695</strain>
    </source>
</reference>
<dbReference type="Proteomes" id="UP001596512">
    <property type="component" value="Unassembled WGS sequence"/>
</dbReference>
<evidence type="ECO:0000256" key="1">
    <source>
        <dbReference type="ARBA" id="ARBA00004651"/>
    </source>
</evidence>
<evidence type="ECO:0000256" key="3">
    <source>
        <dbReference type="ARBA" id="ARBA00022475"/>
    </source>
</evidence>
<dbReference type="CDD" id="cd06261">
    <property type="entry name" value="TM_PBP2"/>
    <property type="match status" value="1"/>
</dbReference>
<proteinExistence type="inferred from homology"/>
<feature type="compositionally biased region" description="Basic and acidic residues" evidence="8">
    <location>
        <begin position="53"/>
        <end position="67"/>
    </location>
</feature>
<keyword evidence="4 7" id="KW-0812">Transmembrane</keyword>
<dbReference type="SUPFAM" id="SSF161098">
    <property type="entry name" value="MetI-like"/>
    <property type="match status" value="1"/>
</dbReference>